<dbReference type="Proteomes" id="UP000553766">
    <property type="component" value="Unassembled WGS sequence"/>
</dbReference>
<dbReference type="InterPro" id="IPR003661">
    <property type="entry name" value="HisK_dim/P_dom"/>
</dbReference>
<dbReference type="Gene3D" id="3.30.565.10">
    <property type="entry name" value="Histidine kinase-like ATPase, C-terminal domain"/>
    <property type="match status" value="1"/>
</dbReference>
<dbReference type="CDD" id="cd00082">
    <property type="entry name" value="HisKA"/>
    <property type="match status" value="1"/>
</dbReference>
<comment type="catalytic activity">
    <reaction evidence="1">
        <text>ATP + protein L-histidine = ADP + protein N-phospho-L-histidine.</text>
        <dbReference type="EC" id="2.7.13.3"/>
    </reaction>
</comment>
<evidence type="ECO:0000313" key="15">
    <source>
        <dbReference type="EMBL" id="MBB5514282.1"/>
    </source>
</evidence>
<dbReference type="InterPro" id="IPR004358">
    <property type="entry name" value="Sig_transdc_His_kin-like_C"/>
</dbReference>
<dbReference type="GO" id="GO:0000155">
    <property type="term" value="F:phosphorelay sensor kinase activity"/>
    <property type="evidence" value="ECO:0007669"/>
    <property type="project" value="InterPro"/>
</dbReference>
<evidence type="ECO:0000256" key="1">
    <source>
        <dbReference type="ARBA" id="ARBA00000085"/>
    </source>
</evidence>
<evidence type="ECO:0000256" key="2">
    <source>
        <dbReference type="ARBA" id="ARBA00004236"/>
    </source>
</evidence>
<keyword evidence="5" id="KW-0597">Phosphoprotein</keyword>
<dbReference type="InterPro" id="IPR050351">
    <property type="entry name" value="BphY/WalK/GraS-like"/>
</dbReference>
<evidence type="ECO:0000256" key="5">
    <source>
        <dbReference type="ARBA" id="ARBA00022553"/>
    </source>
</evidence>
<dbReference type="InterPro" id="IPR003594">
    <property type="entry name" value="HATPase_dom"/>
</dbReference>
<evidence type="ECO:0000256" key="7">
    <source>
        <dbReference type="ARBA" id="ARBA00022741"/>
    </source>
</evidence>
<comment type="subcellular location">
    <subcellularLocation>
        <location evidence="2">Cell membrane</location>
    </subcellularLocation>
</comment>
<dbReference type="FunFam" id="1.10.287.130:FF:000008">
    <property type="entry name" value="Two-component sensor histidine kinase"/>
    <property type="match status" value="1"/>
</dbReference>
<keyword evidence="6 15" id="KW-0808">Transferase</keyword>
<dbReference type="PRINTS" id="PR00344">
    <property type="entry name" value="BCTRLSENSOR"/>
</dbReference>
<organism evidence="15 16">
    <name type="scientific">Rubricella aquisinus</name>
    <dbReference type="NCBI Taxonomy" id="2028108"/>
    <lineage>
        <taxon>Bacteria</taxon>
        <taxon>Pseudomonadati</taxon>
        <taxon>Pseudomonadota</taxon>
        <taxon>Alphaproteobacteria</taxon>
        <taxon>Rhodobacterales</taxon>
        <taxon>Paracoccaceae</taxon>
        <taxon>Rubricella</taxon>
    </lineage>
</organism>
<dbReference type="SMART" id="SM00388">
    <property type="entry name" value="HisKA"/>
    <property type="match status" value="1"/>
</dbReference>
<protein>
    <recommendedName>
        <fullName evidence="3">histidine kinase</fullName>
        <ecNumber evidence="3">2.7.13.3</ecNumber>
    </recommendedName>
</protein>
<sequence>MSNRLWTALCVALVAAFAAASVGDMGGLGRFLVVLGFGMLAAFTLEMVLDPPEPKQTAPQREPVSRGGFSRSMLDRMPAPFILIDLRGRVTYSNGEAARVLPRIRPGAHFSTMMRAPDFIEAIESVAKTGRERHVHFILPSRAQQHVVAHIALLPAGGEFGPDEQIMIQIEDQTEQYRANTLRSDFIANASHELRTPLASIIGYIETLRGHAKDDPEAREHFLGIMEKQAARMRRLVDDLMSLSRIELSEHVRPGDLVDLHTLAREAAAGLEPQRAQYEARLTLDLPDTPMLVKGDRDQLVQVLVNLIDNGMKYGGDGAGVTVQSAGEDTRYPGMVGITVVDSGPGIAREHIPRLTERFYRVSAKQSMEKGGTGLGLAIVKHIVKRHMGDLAIESTLGQGSRFTLWFPMAKGAAQDSAAPESIEKTDA</sequence>
<keyword evidence="9" id="KW-0067">ATP-binding</keyword>
<keyword evidence="11" id="KW-0472">Membrane</keyword>
<evidence type="ECO:0000256" key="6">
    <source>
        <dbReference type="ARBA" id="ARBA00022679"/>
    </source>
</evidence>
<keyword evidence="16" id="KW-1185">Reference proteome</keyword>
<dbReference type="GO" id="GO:0016036">
    <property type="term" value="P:cellular response to phosphate starvation"/>
    <property type="evidence" value="ECO:0007669"/>
    <property type="project" value="TreeGrafter"/>
</dbReference>
<dbReference type="EMBL" id="JACIJS010000001">
    <property type="protein sequence ID" value="MBB5514282.1"/>
    <property type="molecule type" value="Genomic_DNA"/>
</dbReference>
<evidence type="ECO:0000256" key="12">
    <source>
        <dbReference type="SAM" id="MobiDB-lite"/>
    </source>
</evidence>
<evidence type="ECO:0000256" key="3">
    <source>
        <dbReference type="ARBA" id="ARBA00012438"/>
    </source>
</evidence>
<dbReference type="InterPro" id="IPR036097">
    <property type="entry name" value="HisK_dim/P_sf"/>
</dbReference>
<feature type="chain" id="PRO_5032733544" description="histidine kinase" evidence="13">
    <location>
        <begin position="21"/>
        <end position="428"/>
    </location>
</feature>
<dbReference type="InterPro" id="IPR005467">
    <property type="entry name" value="His_kinase_dom"/>
</dbReference>
<proteinExistence type="predicted"/>
<dbReference type="FunFam" id="3.30.565.10:FF:000006">
    <property type="entry name" value="Sensor histidine kinase WalK"/>
    <property type="match status" value="1"/>
</dbReference>
<dbReference type="Gene3D" id="1.10.287.130">
    <property type="match status" value="1"/>
</dbReference>
<feature type="signal peptide" evidence="13">
    <location>
        <begin position="1"/>
        <end position="20"/>
    </location>
</feature>
<keyword evidence="4" id="KW-1003">Cell membrane</keyword>
<dbReference type="PANTHER" id="PTHR45453:SF1">
    <property type="entry name" value="PHOSPHATE REGULON SENSOR PROTEIN PHOR"/>
    <property type="match status" value="1"/>
</dbReference>
<dbReference type="Gene3D" id="3.30.450.20">
    <property type="entry name" value="PAS domain"/>
    <property type="match status" value="1"/>
</dbReference>
<name>A0A840WKU1_9RHOB</name>
<dbReference type="GO" id="GO:0005524">
    <property type="term" value="F:ATP binding"/>
    <property type="evidence" value="ECO:0007669"/>
    <property type="project" value="UniProtKB-KW"/>
</dbReference>
<dbReference type="EC" id="2.7.13.3" evidence="3"/>
<dbReference type="GO" id="GO:0004721">
    <property type="term" value="F:phosphoprotein phosphatase activity"/>
    <property type="evidence" value="ECO:0007669"/>
    <property type="project" value="TreeGrafter"/>
</dbReference>
<dbReference type="AlphaFoldDB" id="A0A840WKU1"/>
<keyword evidence="13" id="KW-0732">Signal</keyword>
<dbReference type="PANTHER" id="PTHR45453">
    <property type="entry name" value="PHOSPHATE REGULON SENSOR PROTEIN PHOR"/>
    <property type="match status" value="1"/>
</dbReference>
<evidence type="ECO:0000256" key="8">
    <source>
        <dbReference type="ARBA" id="ARBA00022777"/>
    </source>
</evidence>
<dbReference type="PROSITE" id="PS50109">
    <property type="entry name" value="HIS_KIN"/>
    <property type="match status" value="1"/>
</dbReference>
<dbReference type="SUPFAM" id="SSF47384">
    <property type="entry name" value="Homodimeric domain of signal transducing histidine kinase"/>
    <property type="match status" value="1"/>
</dbReference>
<dbReference type="InterPro" id="IPR035965">
    <property type="entry name" value="PAS-like_dom_sf"/>
</dbReference>
<dbReference type="Pfam" id="PF00512">
    <property type="entry name" value="HisKA"/>
    <property type="match status" value="1"/>
</dbReference>
<comment type="caution">
    <text evidence="15">The sequence shown here is derived from an EMBL/GenBank/DDBJ whole genome shotgun (WGS) entry which is preliminary data.</text>
</comment>
<evidence type="ECO:0000256" key="10">
    <source>
        <dbReference type="ARBA" id="ARBA00023012"/>
    </source>
</evidence>
<accession>A0A840WKU1</accession>
<keyword evidence="7" id="KW-0547">Nucleotide-binding</keyword>
<dbReference type="SUPFAM" id="SSF55785">
    <property type="entry name" value="PYP-like sensor domain (PAS domain)"/>
    <property type="match status" value="1"/>
</dbReference>
<dbReference type="SMART" id="SM00387">
    <property type="entry name" value="HATPase_c"/>
    <property type="match status" value="1"/>
</dbReference>
<evidence type="ECO:0000256" key="13">
    <source>
        <dbReference type="SAM" id="SignalP"/>
    </source>
</evidence>
<feature type="region of interest" description="Disordered" evidence="12">
    <location>
        <begin position="52"/>
        <end position="72"/>
    </location>
</feature>
<evidence type="ECO:0000256" key="11">
    <source>
        <dbReference type="ARBA" id="ARBA00023136"/>
    </source>
</evidence>
<evidence type="ECO:0000256" key="4">
    <source>
        <dbReference type="ARBA" id="ARBA00022475"/>
    </source>
</evidence>
<dbReference type="Pfam" id="PF02518">
    <property type="entry name" value="HATPase_c"/>
    <property type="match status" value="1"/>
</dbReference>
<dbReference type="RefSeq" id="WP_184007703.1">
    <property type="nucleotide sequence ID" value="NZ_JACIJS010000001.1"/>
</dbReference>
<dbReference type="InterPro" id="IPR036890">
    <property type="entry name" value="HATPase_C_sf"/>
</dbReference>
<evidence type="ECO:0000259" key="14">
    <source>
        <dbReference type="PROSITE" id="PS50109"/>
    </source>
</evidence>
<evidence type="ECO:0000256" key="9">
    <source>
        <dbReference type="ARBA" id="ARBA00022840"/>
    </source>
</evidence>
<evidence type="ECO:0000313" key="16">
    <source>
        <dbReference type="Proteomes" id="UP000553766"/>
    </source>
</evidence>
<dbReference type="SUPFAM" id="SSF55874">
    <property type="entry name" value="ATPase domain of HSP90 chaperone/DNA topoisomerase II/histidine kinase"/>
    <property type="match status" value="1"/>
</dbReference>
<reference evidence="15 16" key="1">
    <citation type="submission" date="2020-08" db="EMBL/GenBank/DDBJ databases">
        <title>Genomic Encyclopedia of Type Strains, Phase IV (KMG-IV): sequencing the most valuable type-strain genomes for metagenomic binning, comparative biology and taxonomic classification.</title>
        <authorList>
            <person name="Goeker M."/>
        </authorList>
    </citation>
    <scope>NUCLEOTIDE SEQUENCE [LARGE SCALE GENOMIC DNA]</scope>
    <source>
        <strain evidence="15 16">DSM 103377</strain>
    </source>
</reference>
<keyword evidence="10" id="KW-0902">Two-component regulatory system</keyword>
<dbReference type="GO" id="GO:0005886">
    <property type="term" value="C:plasma membrane"/>
    <property type="evidence" value="ECO:0007669"/>
    <property type="project" value="UniProtKB-SubCell"/>
</dbReference>
<gene>
    <name evidence="15" type="ORF">FHS89_000280</name>
</gene>
<keyword evidence="8 15" id="KW-0418">Kinase</keyword>
<feature type="domain" description="Histidine kinase" evidence="14">
    <location>
        <begin position="189"/>
        <end position="411"/>
    </location>
</feature>